<dbReference type="Proteomes" id="UP001499843">
    <property type="component" value="Unassembled WGS sequence"/>
</dbReference>
<gene>
    <name evidence="3" type="ORF">GCM10009850_107060</name>
</gene>
<comment type="caution">
    <text evidence="3">The sequence shown here is derived from an EMBL/GenBank/DDBJ whole genome shotgun (WGS) entry which is preliminary data.</text>
</comment>
<name>A0ABN3D0D9_9ACTN</name>
<organism evidence="3 4">
    <name type="scientific">Nonomuraea monospora</name>
    <dbReference type="NCBI Taxonomy" id="568818"/>
    <lineage>
        <taxon>Bacteria</taxon>
        <taxon>Bacillati</taxon>
        <taxon>Actinomycetota</taxon>
        <taxon>Actinomycetes</taxon>
        <taxon>Streptosporangiales</taxon>
        <taxon>Streptosporangiaceae</taxon>
        <taxon>Nonomuraea</taxon>
    </lineage>
</organism>
<evidence type="ECO:0000313" key="3">
    <source>
        <dbReference type="EMBL" id="GAA2215239.1"/>
    </source>
</evidence>
<feature type="signal peptide" evidence="2">
    <location>
        <begin position="1"/>
        <end position="24"/>
    </location>
</feature>
<proteinExistence type="predicted"/>
<protein>
    <recommendedName>
        <fullName evidence="5">Serine/threonine protein kinase</fullName>
    </recommendedName>
</protein>
<dbReference type="EMBL" id="BAAAQX010000048">
    <property type="protein sequence ID" value="GAA2215239.1"/>
    <property type="molecule type" value="Genomic_DNA"/>
</dbReference>
<feature type="region of interest" description="Disordered" evidence="1">
    <location>
        <begin position="33"/>
        <end position="97"/>
    </location>
</feature>
<evidence type="ECO:0008006" key="5">
    <source>
        <dbReference type="Google" id="ProtNLM"/>
    </source>
</evidence>
<keyword evidence="2" id="KW-0732">Signal</keyword>
<dbReference type="RefSeq" id="WP_344493813.1">
    <property type="nucleotide sequence ID" value="NZ_BAAAQX010000048.1"/>
</dbReference>
<keyword evidence="4" id="KW-1185">Reference proteome</keyword>
<reference evidence="3 4" key="1">
    <citation type="journal article" date="2019" name="Int. J. Syst. Evol. Microbiol.">
        <title>The Global Catalogue of Microorganisms (GCM) 10K type strain sequencing project: providing services to taxonomists for standard genome sequencing and annotation.</title>
        <authorList>
            <consortium name="The Broad Institute Genomics Platform"/>
            <consortium name="The Broad Institute Genome Sequencing Center for Infectious Disease"/>
            <person name="Wu L."/>
            <person name="Ma J."/>
        </authorList>
    </citation>
    <scope>NUCLEOTIDE SEQUENCE [LARGE SCALE GENOMIC DNA]</scope>
    <source>
        <strain evidence="3 4">JCM 16114</strain>
    </source>
</reference>
<evidence type="ECO:0000256" key="1">
    <source>
        <dbReference type="SAM" id="MobiDB-lite"/>
    </source>
</evidence>
<evidence type="ECO:0000256" key="2">
    <source>
        <dbReference type="SAM" id="SignalP"/>
    </source>
</evidence>
<feature type="chain" id="PRO_5046530738" description="Serine/threonine protein kinase" evidence="2">
    <location>
        <begin position="25"/>
        <end position="249"/>
    </location>
</feature>
<accession>A0ABN3D0D9</accession>
<feature type="compositionally biased region" description="Basic and acidic residues" evidence="1">
    <location>
        <begin position="79"/>
        <end position="94"/>
    </location>
</feature>
<sequence>MKALGLGVLTGVLVATVAASLVFALTDQPGAPAGARAVYVDSPSGQAAAPRKTRTTEDPAQETPDPARESPDPAQETPDPSRESTDPTPDRADFAGRVAGGGGLVALSIRDGKAVGYFCDGRREVWMSGDARDNRATLTGQQGGDTVMTAALGDDGATGDLVLGEDAFRFTAPAVKRPSGLYRATEQVRGASVVGGWIVLPGGRQVGAVRFGDVERPAPPLVPGRDVRIAGVTLEPEPVDDFIEELTHG</sequence>
<evidence type="ECO:0000313" key="4">
    <source>
        <dbReference type="Proteomes" id="UP001499843"/>
    </source>
</evidence>